<dbReference type="HOGENOM" id="CLU_037990_16_1_9"/>
<reference evidence="2 3" key="1">
    <citation type="journal article" date="2006" name="Genome Res.">
        <title>Skewed genomic variability in strains of the toxigenic bacterial pathogen, Clostridium perfringens.</title>
        <authorList>
            <person name="Myers G.S."/>
            <person name="Rasko D.A."/>
            <person name="Cheung J.K."/>
            <person name="Ravel J."/>
            <person name="Seshadri R."/>
            <person name="Deboy R.T."/>
            <person name="Ren Q."/>
            <person name="Varga J."/>
            <person name="Awad M.M."/>
            <person name="Brinkac L.M."/>
            <person name="Daugherty S.C."/>
            <person name="Haft D.H."/>
            <person name="Dodson R.J."/>
            <person name="Madupu R."/>
            <person name="Nelson W.C."/>
            <person name="Rosovitz M.J."/>
            <person name="Sullivan S.A."/>
            <person name="Khouri H."/>
            <person name="Dimitrov G.I."/>
            <person name="Watkins K.L."/>
            <person name="Mulligan S."/>
            <person name="Benton J."/>
            <person name="Radune D."/>
            <person name="Fisher D.J."/>
            <person name="Atkins H.S."/>
            <person name="Hiscox T."/>
            <person name="Jost B.H."/>
            <person name="Billington S.J."/>
            <person name="Songer J.G."/>
            <person name="McClane B.A."/>
            <person name="Titball R.W."/>
            <person name="Rood J.I."/>
            <person name="Melville S.B."/>
            <person name="Paulsen I.T."/>
        </authorList>
    </citation>
    <scope>NUCLEOTIDE SEQUENCE [LARGE SCALE GENOMIC DNA]</scope>
    <source>
        <strain evidence="3">ATCC 13124 / DSM 756 / JCM 1290 / NCIMB 6125 / NCTC 8237 / S 107 / Type A</strain>
    </source>
</reference>
<dbReference type="PANTHER" id="PTHR43591">
    <property type="entry name" value="METHYLTRANSFERASE"/>
    <property type="match status" value="1"/>
</dbReference>
<dbReference type="KEGG" id="cpf:CPF_0881"/>
<dbReference type="SUPFAM" id="SSF53335">
    <property type="entry name" value="S-adenosyl-L-methionine-dependent methyltransferases"/>
    <property type="match status" value="1"/>
</dbReference>
<evidence type="ECO:0000313" key="2">
    <source>
        <dbReference type="EMBL" id="ABG83665.1"/>
    </source>
</evidence>
<dbReference type="AlphaFoldDB" id="A0A0H2YRM4"/>
<dbReference type="STRING" id="195103.CPF_0881"/>
<dbReference type="CDD" id="cd02440">
    <property type="entry name" value="AdoMet_MTases"/>
    <property type="match status" value="1"/>
</dbReference>
<keyword evidence="3" id="KW-1185">Reference proteome</keyword>
<dbReference type="PaxDb" id="195103-CPF_0881"/>
<feature type="domain" description="Methyltransferase type 11" evidence="1">
    <location>
        <begin position="41"/>
        <end position="138"/>
    </location>
</feature>
<dbReference type="Gene3D" id="3.40.50.150">
    <property type="entry name" value="Vaccinia Virus protein VP39"/>
    <property type="match status" value="1"/>
</dbReference>
<dbReference type="RefSeq" id="WP_011590419.1">
    <property type="nucleotide sequence ID" value="NC_008261.1"/>
</dbReference>
<dbReference type="InterPro" id="IPR013216">
    <property type="entry name" value="Methyltransf_11"/>
</dbReference>
<proteinExistence type="predicted"/>
<organism evidence="2 3">
    <name type="scientific">Clostridium perfringens (strain ATCC 13124 / DSM 756 / JCM 1290 / NCIMB 6125 / NCTC 8237 / Type A)</name>
    <dbReference type="NCBI Taxonomy" id="195103"/>
    <lineage>
        <taxon>Bacteria</taxon>
        <taxon>Bacillati</taxon>
        <taxon>Bacillota</taxon>
        <taxon>Clostridia</taxon>
        <taxon>Eubacteriales</taxon>
        <taxon>Clostridiaceae</taxon>
        <taxon>Clostridium</taxon>
    </lineage>
</organism>
<dbReference type="eggNOG" id="COG0500">
    <property type="taxonomic scope" value="Bacteria"/>
</dbReference>
<dbReference type="EMBL" id="CP000246">
    <property type="protein sequence ID" value="ABG83665.1"/>
    <property type="molecule type" value="Genomic_DNA"/>
</dbReference>
<sequence>MSEKFNPDNLEKLNNPERLNLIDLRELLKILDLNDCPKIADVGAGTGLFSRAFLEKIPNCTLYALDISDEFLNYMDINLQDYYGDRLKIGKMQETHIPLKDNSIDLILMINLHHELLSPKELLKDAYRVLKEEGKIFIADWKEGMHKEALSKDSIISDMKEAAFSPIEEVLLSNELLCLIGER</sequence>
<gene>
    <name evidence="2" type="ordered locus">CPF_0881</name>
</gene>
<dbReference type="Pfam" id="PF08241">
    <property type="entry name" value="Methyltransf_11"/>
    <property type="match status" value="1"/>
</dbReference>
<dbReference type="Proteomes" id="UP000001823">
    <property type="component" value="Chromosome"/>
</dbReference>
<evidence type="ECO:0000259" key="1">
    <source>
        <dbReference type="Pfam" id="PF08241"/>
    </source>
</evidence>
<evidence type="ECO:0000313" key="3">
    <source>
        <dbReference type="Proteomes" id="UP000001823"/>
    </source>
</evidence>
<dbReference type="InterPro" id="IPR029063">
    <property type="entry name" value="SAM-dependent_MTases_sf"/>
</dbReference>
<dbReference type="GO" id="GO:0008757">
    <property type="term" value="F:S-adenosylmethionine-dependent methyltransferase activity"/>
    <property type="evidence" value="ECO:0007669"/>
    <property type="project" value="InterPro"/>
</dbReference>
<accession>A0A0H2YRM4</accession>
<name>A0A0H2YRM4_CLOP1</name>
<protein>
    <recommendedName>
        <fullName evidence="1">Methyltransferase type 11 domain-containing protein</fullName>
    </recommendedName>
</protein>